<evidence type="ECO:0000256" key="3">
    <source>
        <dbReference type="ARBA" id="ARBA00022946"/>
    </source>
</evidence>
<organism evidence="5 6">
    <name type="scientific">Carnegiea gigantea</name>
    <dbReference type="NCBI Taxonomy" id="171969"/>
    <lineage>
        <taxon>Eukaryota</taxon>
        <taxon>Viridiplantae</taxon>
        <taxon>Streptophyta</taxon>
        <taxon>Embryophyta</taxon>
        <taxon>Tracheophyta</taxon>
        <taxon>Spermatophyta</taxon>
        <taxon>Magnoliopsida</taxon>
        <taxon>eudicotyledons</taxon>
        <taxon>Gunneridae</taxon>
        <taxon>Pentapetalae</taxon>
        <taxon>Caryophyllales</taxon>
        <taxon>Cactineae</taxon>
        <taxon>Cactaceae</taxon>
        <taxon>Cactoideae</taxon>
        <taxon>Echinocereeae</taxon>
        <taxon>Carnegiea</taxon>
    </lineage>
</organism>
<sequence>MASSVQSSIPTFCSFRRCYDASSSQSFTPLSTFRQIGRRKLNLRRNSELPIIKNVRVCRAVVQQTVQGPSGIFAGEMERLSAKEALLLALQDAGGFEALVEGNVTDLQRMDVMESITVLERLNPTPRPTTSPYLEGRWDFEWFGSGSPASSAAQFLLERFPSSLARISKMEVSFKDTYAKVTAYLRLLNLLESRLILSSKLSIEAPVRIREEYFEGLLEPPTVIEEAVPKQLRSALGQAVGTIEQLPLPLRNVMSSGIRVPLSGTFQRMFMISYLDGEILIIRDVYGVAEVLTRWDVGPSPVMEPGIDYQS</sequence>
<evidence type="ECO:0000256" key="1">
    <source>
        <dbReference type="ARBA" id="ARBA00004474"/>
    </source>
</evidence>
<feature type="domain" description="Plastid lipid-associated protein/fibrillin conserved" evidence="4">
    <location>
        <begin position="107"/>
        <end position="292"/>
    </location>
</feature>
<proteinExistence type="predicted"/>
<keyword evidence="3" id="KW-0809">Transit peptide</keyword>
<dbReference type="PANTHER" id="PTHR31906">
    <property type="entry name" value="PLASTID-LIPID-ASSOCIATED PROTEIN 4, CHLOROPLASTIC-RELATED"/>
    <property type="match status" value="1"/>
</dbReference>
<evidence type="ECO:0000256" key="2">
    <source>
        <dbReference type="ARBA" id="ARBA00022640"/>
    </source>
</evidence>
<comment type="caution">
    <text evidence="5">The sequence shown here is derived from an EMBL/GenBank/DDBJ whole genome shotgun (WGS) entry which is preliminary data.</text>
</comment>
<evidence type="ECO:0000313" key="5">
    <source>
        <dbReference type="EMBL" id="KAJ8448138.1"/>
    </source>
</evidence>
<dbReference type="AlphaFoldDB" id="A0A9Q1QMH8"/>
<evidence type="ECO:0000313" key="6">
    <source>
        <dbReference type="Proteomes" id="UP001153076"/>
    </source>
</evidence>
<reference evidence="5" key="1">
    <citation type="submission" date="2022-04" db="EMBL/GenBank/DDBJ databases">
        <title>Carnegiea gigantea Genome sequencing and assembly v2.</title>
        <authorList>
            <person name="Copetti D."/>
            <person name="Sanderson M.J."/>
            <person name="Burquez A."/>
            <person name="Wojciechowski M.F."/>
        </authorList>
    </citation>
    <scope>NUCLEOTIDE SEQUENCE</scope>
    <source>
        <strain evidence="5">SGP5-SGP5p</strain>
        <tissue evidence="5">Aerial part</tissue>
    </source>
</reference>
<name>A0A9Q1QMH8_9CARY</name>
<dbReference type="InterPro" id="IPR039633">
    <property type="entry name" value="PAP"/>
</dbReference>
<dbReference type="OrthoDB" id="2015720at2759"/>
<keyword evidence="2" id="KW-0934">Plastid</keyword>
<dbReference type="Proteomes" id="UP001153076">
    <property type="component" value="Unassembled WGS sequence"/>
</dbReference>
<keyword evidence="6" id="KW-1185">Reference proteome</keyword>
<gene>
    <name evidence="5" type="ORF">Cgig2_031862</name>
</gene>
<dbReference type="Pfam" id="PF04755">
    <property type="entry name" value="PAP_fibrillin"/>
    <property type="match status" value="1"/>
</dbReference>
<dbReference type="GO" id="GO:0009536">
    <property type="term" value="C:plastid"/>
    <property type="evidence" value="ECO:0007669"/>
    <property type="project" value="UniProtKB-SubCell"/>
</dbReference>
<dbReference type="EMBL" id="JAKOGI010000032">
    <property type="protein sequence ID" value="KAJ8448138.1"/>
    <property type="molecule type" value="Genomic_DNA"/>
</dbReference>
<accession>A0A9Q1QMH8</accession>
<dbReference type="InterPro" id="IPR006843">
    <property type="entry name" value="PAP/fibrillin_dom"/>
</dbReference>
<evidence type="ECO:0000259" key="4">
    <source>
        <dbReference type="Pfam" id="PF04755"/>
    </source>
</evidence>
<comment type="subcellular location">
    <subcellularLocation>
        <location evidence="1">Plastid</location>
    </subcellularLocation>
</comment>
<protein>
    <recommendedName>
        <fullName evidence="4">Plastid lipid-associated protein/fibrillin conserved domain-containing protein</fullName>
    </recommendedName>
</protein>